<dbReference type="InterPro" id="IPR001849">
    <property type="entry name" value="PH_domain"/>
</dbReference>
<feature type="region of interest" description="Disordered" evidence="1">
    <location>
        <begin position="23"/>
        <end position="49"/>
    </location>
</feature>
<dbReference type="AlphaFoldDB" id="A0A7K4LT19"/>
<name>A0A7K4LT19_9AVES</name>
<dbReference type="PANTHER" id="PTHR46026:SF1">
    <property type="entry name" value="RHO-TYPE GUANINE NUCLEOTIDE EXCHANGE FACTOR, ISOFORM F"/>
    <property type="match status" value="1"/>
</dbReference>
<dbReference type="SMART" id="SM00233">
    <property type="entry name" value="PH"/>
    <property type="match status" value="1"/>
</dbReference>
<gene>
    <name evidence="3" type="primary">Arhgef7_1</name>
    <name evidence="3" type="ORF">CRYUND_R01874</name>
</gene>
<dbReference type="InterPro" id="IPR011993">
    <property type="entry name" value="PH-like_dom_sf"/>
</dbReference>
<dbReference type="EMBL" id="VWPW01022477">
    <property type="protein sequence ID" value="NWJ07452.1"/>
    <property type="molecule type" value="Genomic_DNA"/>
</dbReference>
<feature type="non-terminal residue" evidence="3">
    <location>
        <position position="1"/>
    </location>
</feature>
<accession>A0A7K4LT19</accession>
<organism evidence="3 4">
    <name type="scientific">Crypturellus undulatus</name>
    <dbReference type="NCBI Taxonomy" id="48396"/>
    <lineage>
        <taxon>Eukaryota</taxon>
        <taxon>Metazoa</taxon>
        <taxon>Chordata</taxon>
        <taxon>Craniata</taxon>
        <taxon>Vertebrata</taxon>
        <taxon>Euteleostomi</taxon>
        <taxon>Archelosauria</taxon>
        <taxon>Archosauria</taxon>
        <taxon>Dinosauria</taxon>
        <taxon>Saurischia</taxon>
        <taxon>Theropoda</taxon>
        <taxon>Coelurosauria</taxon>
        <taxon>Aves</taxon>
        <taxon>Palaeognathae</taxon>
        <taxon>Tinamiformes</taxon>
        <taxon>Tinamidae</taxon>
        <taxon>Crypturellus</taxon>
    </lineage>
</organism>
<keyword evidence="4" id="KW-1185">Reference proteome</keyword>
<dbReference type="PANTHER" id="PTHR46026">
    <property type="entry name" value="RHO-TYPE GUANINE NUCLEOTIDE EXCHANGE FACTOR, ISOFORM F"/>
    <property type="match status" value="1"/>
</dbReference>
<dbReference type="Gene3D" id="2.30.29.30">
    <property type="entry name" value="Pleckstrin-homology domain (PH domain)/Phosphotyrosine-binding domain (PTB)"/>
    <property type="match status" value="1"/>
</dbReference>
<evidence type="ECO:0000256" key="1">
    <source>
        <dbReference type="SAM" id="MobiDB-lite"/>
    </source>
</evidence>
<evidence type="ECO:0000313" key="3">
    <source>
        <dbReference type="EMBL" id="NWJ07452.1"/>
    </source>
</evidence>
<sequence length="220" mass="24236">MGCCGLRQAGSAGTGQDEVELLRTGATRGRSRKSSISEGQSEGFLHPKDPVALTETQDGALWGRTQEELVDLLTTQPIRGWEGVDIRSLGEMVWSSLVLLRSHRMEEMCECYIVLFSFHLLILSVDHSKKSFVYEGLLPLAGMRMRKVVSAISNTFEIAGSMIESRLICCQNSADLDMWVQRLQHQIERANANCPTNPNSIISFLVSGCIENGMGIGKSV</sequence>
<dbReference type="GO" id="GO:0005737">
    <property type="term" value="C:cytoplasm"/>
    <property type="evidence" value="ECO:0007669"/>
    <property type="project" value="TreeGrafter"/>
</dbReference>
<evidence type="ECO:0000313" key="4">
    <source>
        <dbReference type="Proteomes" id="UP000534426"/>
    </source>
</evidence>
<reference evidence="3 4" key="1">
    <citation type="submission" date="2019-09" db="EMBL/GenBank/DDBJ databases">
        <title>Bird 10,000 Genomes (B10K) Project - Family phase.</title>
        <authorList>
            <person name="Zhang G."/>
        </authorList>
    </citation>
    <scope>NUCLEOTIDE SEQUENCE [LARGE SCALE GENOMIC DNA]</scope>
    <source>
        <strain evidence="3">B10K-MSB-37135</strain>
        <tissue evidence="3">Heart</tissue>
    </source>
</reference>
<feature type="domain" description="PH" evidence="2">
    <location>
        <begin position="86"/>
        <end position="190"/>
    </location>
</feature>
<feature type="non-terminal residue" evidence="3">
    <location>
        <position position="220"/>
    </location>
</feature>
<dbReference type="SUPFAM" id="SSF50729">
    <property type="entry name" value="PH domain-like"/>
    <property type="match status" value="1"/>
</dbReference>
<protein>
    <submittedName>
        <fullName evidence="3">ARHG7 factor</fullName>
    </submittedName>
</protein>
<dbReference type="GO" id="GO:0005085">
    <property type="term" value="F:guanyl-nucleotide exchange factor activity"/>
    <property type="evidence" value="ECO:0007669"/>
    <property type="project" value="TreeGrafter"/>
</dbReference>
<proteinExistence type="predicted"/>
<comment type="caution">
    <text evidence="3">The sequence shown here is derived from an EMBL/GenBank/DDBJ whole genome shotgun (WGS) entry which is preliminary data.</text>
</comment>
<evidence type="ECO:0000259" key="2">
    <source>
        <dbReference type="SMART" id="SM00233"/>
    </source>
</evidence>
<dbReference type="Proteomes" id="UP000534426">
    <property type="component" value="Unassembled WGS sequence"/>
</dbReference>